<comment type="pathway">
    <text evidence="4">Amino-acid biosynthesis; L-threonine biosynthesis; L-threonine from L-aspartate: step 3/5.</text>
</comment>
<dbReference type="InterPro" id="IPR002912">
    <property type="entry name" value="ACT_dom"/>
</dbReference>
<comment type="function">
    <text evidence="24">Bifunctional aspartate kinase and homoserine dehydrogenase that catalyzes the first and the third steps toward the synthesis of lysine, methionine and threonine from aspartate.</text>
</comment>
<dbReference type="InterPro" id="IPR001048">
    <property type="entry name" value="Asp/Glu/Uridylate_kinase"/>
</dbReference>
<dbReference type="Gene3D" id="3.30.360.10">
    <property type="entry name" value="Dihydrodipicolinate Reductase, domain 2"/>
    <property type="match status" value="1"/>
</dbReference>
<keyword evidence="30" id="KW-1185">Reference proteome</keyword>
<comment type="pathway">
    <text evidence="5">Amino-acid biosynthesis; L-methionine biosynthesis via de novo pathway; L-homoserine from L-aspartate: step 3/3.</text>
</comment>
<dbReference type="FunFam" id="3.30.2130.10:FF:000001">
    <property type="entry name" value="Bifunctional aspartokinase/homoserine dehydrogenase"/>
    <property type="match status" value="1"/>
</dbReference>
<evidence type="ECO:0000256" key="24">
    <source>
        <dbReference type="ARBA" id="ARBA00044938"/>
    </source>
</evidence>
<dbReference type="SUPFAM" id="SSF51735">
    <property type="entry name" value="NAD(P)-binding Rossmann-fold domains"/>
    <property type="match status" value="1"/>
</dbReference>
<keyword evidence="14" id="KW-0547">Nucleotide-binding</keyword>
<dbReference type="AlphaFoldDB" id="A0A2G0CBD1"/>
<dbReference type="FunFam" id="3.30.360.10:FF:000006">
    <property type="entry name" value="Bifunctional aspartokinase/homoserine dehydrogenase"/>
    <property type="match status" value="1"/>
</dbReference>
<evidence type="ECO:0000256" key="23">
    <source>
        <dbReference type="ARBA" id="ARBA00023268"/>
    </source>
</evidence>
<dbReference type="CDD" id="cd04922">
    <property type="entry name" value="ACT_AKi-HSDH-ThrA_2"/>
    <property type="match status" value="1"/>
</dbReference>
<organism evidence="29 30">
    <name type="scientific">Neolewinella marina</name>
    <dbReference type="NCBI Taxonomy" id="438751"/>
    <lineage>
        <taxon>Bacteria</taxon>
        <taxon>Pseudomonadati</taxon>
        <taxon>Bacteroidota</taxon>
        <taxon>Saprospiria</taxon>
        <taxon>Saprospirales</taxon>
        <taxon>Lewinellaceae</taxon>
        <taxon>Neolewinella</taxon>
    </lineage>
</organism>
<dbReference type="GO" id="GO:0009090">
    <property type="term" value="P:homoserine biosynthetic process"/>
    <property type="evidence" value="ECO:0007669"/>
    <property type="project" value="UniProtKB-ARBA"/>
</dbReference>
<dbReference type="Gene3D" id="3.40.1160.10">
    <property type="entry name" value="Acetylglutamate kinase-like"/>
    <property type="match status" value="1"/>
</dbReference>
<dbReference type="GO" id="GO:0005524">
    <property type="term" value="F:ATP binding"/>
    <property type="evidence" value="ECO:0007669"/>
    <property type="project" value="UniProtKB-KW"/>
</dbReference>
<protein>
    <submittedName>
        <fullName evidence="29">Bifunctional aspartate kinase/homoserine dehydrogenase I</fullName>
    </submittedName>
</protein>
<evidence type="ECO:0000256" key="2">
    <source>
        <dbReference type="ARBA" id="ARBA00004766"/>
    </source>
</evidence>
<evidence type="ECO:0000256" key="17">
    <source>
        <dbReference type="ARBA" id="ARBA00022857"/>
    </source>
</evidence>
<evidence type="ECO:0000256" key="20">
    <source>
        <dbReference type="ARBA" id="ARBA00023053"/>
    </source>
</evidence>
<dbReference type="PROSITE" id="PS00324">
    <property type="entry name" value="ASPARTOKINASE"/>
    <property type="match status" value="1"/>
</dbReference>
<name>A0A2G0CBD1_9BACT</name>
<comment type="cofactor">
    <cofactor evidence="1">
        <name>a metal cation</name>
        <dbReference type="ChEBI" id="CHEBI:25213"/>
    </cofactor>
</comment>
<dbReference type="SUPFAM" id="SSF55021">
    <property type="entry name" value="ACT-like"/>
    <property type="match status" value="2"/>
</dbReference>
<dbReference type="UniPathway" id="UPA00050">
    <property type="reaction ID" value="UER00063"/>
</dbReference>
<keyword evidence="11" id="KW-0808">Transferase</keyword>
<dbReference type="NCBIfam" id="NF007003">
    <property type="entry name" value="PRK09466.1"/>
    <property type="match status" value="1"/>
</dbReference>
<evidence type="ECO:0000256" key="13">
    <source>
        <dbReference type="ARBA" id="ARBA00022723"/>
    </source>
</evidence>
<evidence type="ECO:0000256" key="21">
    <source>
        <dbReference type="ARBA" id="ARBA00023154"/>
    </source>
</evidence>
<dbReference type="InterPro" id="IPR019811">
    <property type="entry name" value="HDH_CS"/>
</dbReference>
<dbReference type="GO" id="GO:0009088">
    <property type="term" value="P:threonine biosynthetic process"/>
    <property type="evidence" value="ECO:0007669"/>
    <property type="project" value="UniProtKB-UniPathway"/>
</dbReference>
<gene>
    <name evidence="29" type="ORF">CGL56_16970</name>
</gene>
<keyword evidence="18" id="KW-0560">Oxidoreductase</keyword>
<dbReference type="PANTHER" id="PTHR43070">
    <property type="match status" value="1"/>
</dbReference>
<keyword evidence="16" id="KW-0067">ATP-binding</keyword>
<dbReference type="GO" id="GO:0004072">
    <property type="term" value="F:aspartate kinase activity"/>
    <property type="evidence" value="ECO:0007669"/>
    <property type="project" value="UniProtKB-EC"/>
</dbReference>
<dbReference type="Pfam" id="PF00696">
    <property type="entry name" value="AA_kinase"/>
    <property type="match status" value="1"/>
</dbReference>
<accession>A0A2G0CBD1</accession>
<comment type="pathway">
    <text evidence="3">Amino-acid biosynthesis; L-methionine biosynthesis via de novo pathway; L-homoserine from L-aspartate: step 1/3.</text>
</comment>
<dbReference type="GO" id="GO:0050661">
    <property type="term" value="F:NADP binding"/>
    <property type="evidence" value="ECO:0007669"/>
    <property type="project" value="InterPro"/>
</dbReference>
<keyword evidence="23" id="KW-0511">Multifunctional enzyme</keyword>
<dbReference type="InterPro" id="IPR036393">
    <property type="entry name" value="AceGlu_kinase-like_sf"/>
</dbReference>
<dbReference type="InterPro" id="IPR045865">
    <property type="entry name" value="ACT-like_dom_sf"/>
</dbReference>
<feature type="domain" description="ACT" evidence="28">
    <location>
        <begin position="401"/>
        <end position="479"/>
    </location>
</feature>
<evidence type="ECO:0000313" key="29">
    <source>
        <dbReference type="EMBL" id="PHK97271.1"/>
    </source>
</evidence>
<dbReference type="EMBL" id="PDLO01000010">
    <property type="protein sequence ID" value="PHK97271.1"/>
    <property type="molecule type" value="Genomic_DNA"/>
</dbReference>
<dbReference type="Proteomes" id="UP000226437">
    <property type="component" value="Unassembled WGS sequence"/>
</dbReference>
<keyword evidence="19" id="KW-0520">NAD</keyword>
<evidence type="ECO:0000256" key="27">
    <source>
        <dbReference type="ARBA" id="ARBA00049031"/>
    </source>
</evidence>
<dbReference type="InterPro" id="IPR054352">
    <property type="entry name" value="ACT_Aspartokinase"/>
</dbReference>
<keyword evidence="10" id="KW-0028">Amino-acid biosynthesis</keyword>
<keyword evidence="21" id="KW-0457">Lysine biosynthesis</keyword>
<dbReference type="Gene3D" id="3.40.50.720">
    <property type="entry name" value="NAD(P)-binding Rossmann-like Domain"/>
    <property type="match status" value="1"/>
</dbReference>
<evidence type="ECO:0000256" key="26">
    <source>
        <dbReference type="ARBA" id="ARBA00048841"/>
    </source>
</evidence>
<dbReference type="Pfam" id="PF03447">
    <property type="entry name" value="NAD_binding_3"/>
    <property type="match status" value="1"/>
</dbReference>
<keyword evidence="15 29" id="KW-0418">Kinase</keyword>
<dbReference type="InterPro" id="IPR036291">
    <property type="entry name" value="NAD(P)-bd_dom_sf"/>
</dbReference>
<evidence type="ECO:0000313" key="30">
    <source>
        <dbReference type="Proteomes" id="UP000226437"/>
    </source>
</evidence>
<dbReference type="InterPro" id="IPR018042">
    <property type="entry name" value="Aspartate_kinase_CS"/>
</dbReference>
<dbReference type="FunFam" id="3.40.50.720:FF:000083">
    <property type="entry name" value="Bifunctional aspartokinase/homoserine dehydrogenase"/>
    <property type="match status" value="1"/>
</dbReference>
<dbReference type="InterPro" id="IPR049638">
    <property type="entry name" value="AK-HD"/>
</dbReference>
<dbReference type="Pfam" id="PF00742">
    <property type="entry name" value="Homoserine_dh"/>
    <property type="match status" value="1"/>
</dbReference>
<comment type="similarity">
    <text evidence="7">In the C-terminal section; belongs to the homoserine dehydrogenase family.</text>
</comment>
<dbReference type="SUPFAM" id="SSF53633">
    <property type="entry name" value="Carbamate kinase-like"/>
    <property type="match status" value="1"/>
</dbReference>
<dbReference type="InterPro" id="IPR001342">
    <property type="entry name" value="HDH_cat"/>
</dbReference>
<dbReference type="SUPFAM" id="SSF55347">
    <property type="entry name" value="Glyceraldehyde-3-phosphate dehydrogenase-like, C-terminal domain"/>
    <property type="match status" value="1"/>
</dbReference>
<keyword evidence="22" id="KW-0486">Methionine biosynthesis</keyword>
<comment type="catalytic activity">
    <reaction evidence="26">
        <text>L-homoserine + NADP(+) = L-aspartate 4-semialdehyde + NADPH + H(+)</text>
        <dbReference type="Rhea" id="RHEA:15761"/>
        <dbReference type="ChEBI" id="CHEBI:15378"/>
        <dbReference type="ChEBI" id="CHEBI:57476"/>
        <dbReference type="ChEBI" id="CHEBI:57783"/>
        <dbReference type="ChEBI" id="CHEBI:58349"/>
        <dbReference type="ChEBI" id="CHEBI:537519"/>
        <dbReference type="EC" id="1.1.1.3"/>
    </reaction>
    <physiologicalReaction direction="right-to-left" evidence="26">
        <dbReference type="Rhea" id="RHEA:15763"/>
    </physiologicalReaction>
</comment>
<comment type="pathway">
    <text evidence="2">Amino-acid biosynthesis; L-lysine biosynthesis via DAP pathway; (S)-tetrahydrodipicolinate from L-aspartate: step 1/4.</text>
</comment>
<evidence type="ECO:0000256" key="6">
    <source>
        <dbReference type="ARBA" id="ARBA00005139"/>
    </source>
</evidence>
<evidence type="ECO:0000256" key="22">
    <source>
        <dbReference type="ARBA" id="ARBA00023167"/>
    </source>
</evidence>
<dbReference type="InterPro" id="IPR005106">
    <property type="entry name" value="Asp/hSer_DH_NAD-bd"/>
</dbReference>
<evidence type="ECO:0000256" key="25">
    <source>
        <dbReference type="ARBA" id="ARBA00048561"/>
    </source>
</evidence>
<feature type="domain" description="ACT" evidence="28">
    <location>
        <begin position="320"/>
        <end position="397"/>
    </location>
</feature>
<dbReference type="Gene3D" id="3.30.2130.10">
    <property type="entry name" value="VC0802-like"/>
    <property type="match status" value="1"/>
</dbReference>
<evidence type="ECO:0000256" key="19">
    <source>
        <dbReference type="ARBA" id="ARBA00023027"/>
    </source>
</evidence>
<dbReference type="NCBIfam" id="TIGR00657">
    <property type="entry name" value="asp_kinases"/>
    <property type="match status" value="1"/>
</dbReference>
<evidence type="ECO:0000256" key="18">
    <source>
        <dbReference type="ARBA" id="ARBA00023002"/>
    </source>
</evidence>
<comment type="catalytic activity">
    <reaction evidence="27">
        <text>L-homoserine + NAD(+) = L-aspartate 4-semialdehyde + NADH + H(+)</text>
        <dbReference type="Rhea" id="RHEA:15757"/>
        <dbReference type="ChEBI" id="CHEBI:15378"/>
        <dbReference type="ChEBI" id="CHEBI:57476"/>
        <dbReference type="ChEBI" id="CHEBI:57540"/>
        <dbReference type="ChEBI" id="CHEBI:57945"/>
        <dbReference type="ChEBI" id="CHEBI:537519"/>
        <dbReference type="EC" id="1.1.1.3"/>
    </reaction>
    <physiologicalReaction direction="right-to-left" evidence="27">
        <dbReference type="Rhea" id="RHEA:15759"/>
    </physiologicalReaction>
</comment>
<dbReference type="PANTHER" id="PTHR43070:SF3">
    <property type="entry name" value="HOMOSERINE DEHYDROGENASE"/>
    <property type="match status" value="1"/>
</dbReference>
<dbReference type="CDD" id="cd04243">
    <property type="entry name" value="AAK_AK-HSDH-like"/>
    <property type="match status" value="1"/>
</dbReference>
<evidence type="ECO:0000256" key="9">
    <source>
        <dbReference type="ARBA" id="ARBA00011881"/>
    </source>
</evidence>
<evidence type="ECO:0000259" key="28">
    <source>
        <dbReference type="PROSITE" id="PS51671"/>
    </source>
</evidence>
<keyword evidence="17" id="KW-0521">NADP</keyword>
<evidence type="ECO:0000256" key="3">
    <source>
        <dbReference type="ARBA" id="ARBA00004986"/>
    </source>
</evidence>
<dbReference type="InterPro" id="IPR011147">
    <property type="entry name" value="Bifunc_Aspkin/hSer_DH"/>
</dbReference>
<keyword evidence="13" id="KW-0479">Metal-binding</keyword>
<evidence type="ECO:0000256" key="16">
    <source>
        <dbReference type="ARBA" id="ARBA00022840"/>
    </source>
</evidence>
<reference evidence="29 30" key="1">
    <citation type="submission" date="2017-10" db="EMBL/GenBank/DDBJ databases">
        <title>The draft genome sequence of Lewinella marina KCTC 32374.</title>
        <authorList>
            <person name="Wang K."/>
        </authorList>
    </citation>
    <scope>NUCLEOTIDE SEQUENCE [LARGE SCALE GENOMIC DNA]</scope>
    <source>
        <strain evidence="29 30">MKG-38</strain>
    </source>
</reference>
<dbReference type="InterPro" id="IPR001341">
    <property type="entry name" value="Asp_kinase"/>
</dbReference>
<comment type="caution">
    <text evidence="29">The sequence shown here is derived from an EMBL/GenBank/DDBJ whole genome shotgun (WGS) entry which is preliminary data.</text>
</comment>
<evidence type="ECO:0000256" key="4">
    <source>
        <dbReference type="ARBA" id="ARBA00005056"/>
    </source>
</evidence>
<comment type="catalytic activity">
    <reaction evidence="25">
        <text>L-aspartate + ATP = 4-phospho-L-aspartate + ADP</text>
        <dbReference type="Rhea" id="RHEA:23776"/>
        <dbReference type="ChEBI" id="CHEBI:29991"/>
        <dbReference type="ChEBI" id="CHEBI:30616"/>
        <dbReference type="ChEBI" id="CHEBI:57535"/>
        <dbReference type="ChEBI" id="CHEBI:456216"/>
        <dbReference type="EC" id="2.7.2.4"/>
    </reaction>
    <physiologicalReaction direction="left-to-right" evidence="25">
        <dbReference type="Rhea" id="RHEA:23777"/>
    </physiologicalReaction>
</comment>
<dbReference type="GO" id="GO:0004412">
    <property type="term" value="F:homoserine dehydrogenase activity"/>
    <property type="evidence" value="ECO:0007669"/>
    <property type="project" value="UniProtKB-EC"/>
</dbReference>
<dbReference type="RefSeq" id="WP_099107782.1">
    <property type="nucleotide sequence ID" value="NZ_JAATJF010000006.1"/>
</dbReference>
<comment type="similarity">
    <text evidence="8">In the N-terminal section; belongs to the aspartokinase family.</text>
</comment>
<dbReference type="CDD" id="cd04921">
    <property type="entry name" value="ACT_AKi-HSDH-ThrA-like_1"/>
    <property type="match status" value="1"/>
</dbReference>
<dbReference type="PROSITE" id="PS01042">
    <property type="entry name" value="HOMOSER_DHGENASE"/>
    <property type="match status" value="1"/>
</dbReference>
<dbReference type="GO" id="GO:0009086">
    <property type="term" value="P:methionine biosynthetic process"/>
    <property type="evidence" value="ECO:0007669"/>
    <property type="project" value="UniProtKB-KW"/>
</dbReference>
<dbReference type="Pfam" id="PF22468">
    <property type="entry name" value="ACT_9"/>
    <property type="match status" value="2"/>
</dbReference>
<evidence type="ECO:0000256" key="14">
    <source>
        <dbReference type="ARBA" id="ARBA00022741"/>
    </source>
</evidence>
<keyword evidence="20" id="KW-0915">Sodium</keyword>
<evidence type="ECO:0000256" key="7">
    <source>
        <dbReference type="ARBA" id="ARBA00007952"/>
    </source>
</evidence>
<dbReference type="OrthoDB" id="9799110at2"/>
<comment type="subunit">
    <text evidence="9">Homotetramer.</text>
</comment>
<evidence type="ECO:0000256" key="10">
    <source>
        <dbReference type="ARBA" id="ARBA00022605"/>
    </source>
</evidence>
<keyword evidence="12" id="KW-0791">Threonine biosynthesis</keyword>
<evidence type="ECO:0000256" key="8">
    <source>
        <dbReference type="ARBA" id="ARBA00010046"/>
    </source>
</evidence>
<evidence type="ECO:0000256" key="1">
    <source>
        <dbReference type="ARBA" id="ARBA00001920"/>
    </source>
</evidence>
<dbReference type="UniPathway" id="UPA00051">
    <property type="reaction ID" value="UER00462"/>
</dbReference>
<evidence type="ECO:0000256" key="5">
    <source>
        <dbReference type="ARBA" id="ARBA00005062"/>
    </source>
</evidence>
<evidence type="ECO:0000256" key="15">
    <source>
        <dbReference type="ARBA" id="ARBA00022777"/>
    </source>
</evidence>
<comment type="pathway">
    <text evidence="6">Amino-acid biosynthesis; L-threonine biosynthesis; L-threonine from L-aspartate: step 1/5.</text>
</comment>
<proteinExistence type="inferred from homology"/>
<evidence type="ECO:0000256" key="11">
    <source>
        <dbReference type="ARBA" id="ARBA00022679"/>
    </source>
</evidence>
<dbReference type="GO" id="GO:0046872">
    <property type="term" value="F:metal ion binding"/>
    <property type="evidence" value="ECO:0007669"/>
    <property type="project" value="UniProtKB-KW"/>
</dbReference>
<evidence type="ECO:0000256" key="12">
    <source>
        <dbReference type="ARBA" id="ARBA00022697"/>
    </source>
</evidence>
<dbReference type="PIRSF" id="PIRSF000727">
    <property type="entry name" value="ThrA"/>
    <property type="match status" value="1"/>
</dbReference>
<dbReference type="NCBIfam" id="NF006959">
    <property type="entry name" value="PRK09436.1"/>
    <property type="match status" value="1"/>
</dbReference>
<dbReference type="PROSITE" id="PS51671">
    <property type="entry name" value="ACT"/>
    <property type="match status" value="2"/>
</dbReference>
<sequence length="819" mass="89356">MKVLKFGGSSVAQPDRIRGIVDILKGYYAAGDHFTVVFSAFGGVTDGLIEMSELAARGDDRYGQLFQDFADRHQRAIRELLTDEKLQQETAQQMRRSHEVLKNLLYGIFLVREASPRTMDYVLSFGERSSSYIISQVLQQAGVPAEFLDARRIIKTDKTFGNAKVAFEKTYARIKEHYLEHPKVQVVTGFIASAKGGLTTTLGRGGSDYTASLLAAGLDADVIEIWTDVSGVLTADPRRVAKAFTIPKMTYAEAMEMSHFGAKVIYPPTLMPALQKRIPLYIKNTFEPDFPGTKVSEESDPDGEAVRGISSINNVALCTVSGTGMFGVPGIAGRIFGSLATADINVILITQGSSEHAISFAVQPSAAERAREAVEEAFAFEIERGVVNAVKVERDLSVVAIIGENMRYQPGISGRLFRALGKNGINAVAIAQGSSELNVSVVISRDDETKALNALHEAFFLSDYKTLHLFIVGVGLIGGTLLKQIDQQNDYLRERRGMELKVVGLANSKKMLFDAGGIDLSRWKESLSESTTPIDLAVFVGRMRDLNLSNSIFIDNTADSKIATFYEAILDESISISTPNKIATSSGYLQYQRLKNIADKRGVQFRYETNVGAGLPVISTLRDLIDSGDRINKIEGVLSGSLSYIFNNLDGERPFSEIVREAKEKGFTEPDPRIDLSGKDVARKILILARETGVALNAEDVNVSGFLPDEAMAAESVDEFFTTLEERADYFAEMYAKAAREQKVLRMIATLEGETATVGVQAVGPDNPFYTLSGSDNMIVFTTDRYRVRPLVVRGPGAGAEVTAAGVFAEIIQIGSSLS</sequence>
<dbReference type="GO" id="GO:0009089">
    <property type="term" value="P:lysine biosynthetic process via diaminopimelate"/>
    <property type="evidence" value="ECO:0007669"/>
    <property type="project" value="UniProtKB-UniPathway"/>
</dbReference>
<dbReference type="UniPathway" id="UPA00034">
    <property type="reaction ID" value="UER00015"/>
</dbReference>